<evidence type="ECO:0000313" key="5">
    <source>
        <dbReference type="Proteomes" id="UP000007799"/>
    </source>
</evidence>
<evidence type="ECO:0000256" key="2">
    <source>
        <dbReference type="SAM" id="Phobius"/>
    </source>
</evidence>
<dbReference type="Gene3D" id="2.60.120.650">
    <property type="entry name" value="Cupin"/>
    <property type="match status" value="1"/>
</dbReference>
<feature type="compositionally biased region" description="Basic residues" evidence="1">
    <location>
        <begin position="1"/>
        <end position="11"/>
    </location>
</feature>
<dbReference type="KEGG" id="sre:PTSG_07795"/>
<dbReference type="InterPro" id="IPR003347">
    <property type="entry name" value="JmjC_dom"/>
</dbReference>
<keyword evidence="2" id="KW-1133">Transmembrane helix</keyword>
<feature type="domain" description="JmjC" evidence="3">
    <location>
        <begin position="312"/>
        <end position="355"/>
    </location>
</feature>
<organism evidence="5">
    <name type="scientific">Salpingoeca rosetta (strain ATCC 50818 / BSB-021)</name>
    <dbReference type="NCBI Taxonomy" id="946362"/>
    <lineage>
        <taxon>Eukaryota</taxon>
        <taxon>Choanoflagellata</taxon>
        <taxon>Craspedida</taxon>
        <taxon>Salpingoecidae</taxon>
        <taxon>Salpingoeca</taxon>
    </lineage>
</organism>
<dbReference type="GeneID" id="16072157"/>
<evidence type="ECO:0000313" key="4">
    <source>
        <dbReference type="EMBL" id="EGD75676.1"/>
    </source>
</evidence>
<dbReference type="AlphaFoldDB" id="F2UGC6"/>
<dbReference type="SUPFAM" id="SSF51197">
    <property type="entry name" value="Clavaminate synthase-like"/>
    <property type="match status" value="1"/>
</dbReference>
<keyword evidence="5" id="KW-1185">Reference proteome</keyword>
<evidence type="ECO:0000256" key="1">
    <source>
        <dbReference type="SAM" id="MobiDB-lite"/>
    </source>
</evidence>
<keyword evidence="2" id="KW-0472">Membrane</keyword>
<feature type="region of interest" description="Disordered" evidence="1">
    <location>
        <begin position="131"/>
        <end position="166"/>
    </location>
</feature>
<feature type="region of interest" description="Disordered" evidence="1">
    <location>
        <begin position="62"/>
        <end position="117"/>
    </location>
</feature>
<dbReference type="EMBL" id="GL832973">
    <property type="protein sequence ID" value="EGD75676.1"/>
    <property type="molecule type" value="Genomic_DNA"/>
</dbReference>
<sequence>MADVRQRKKKAVTATAQGGSDKKQSQKKAAKQAGGGGVGAAKLVSIALALVLLGALAFVVLSPTTTTPPPSTTPSTAPPKPQQQQQQQQQPAGAHEEPAATPEPASETQKGSDGGEEDALSFVQRMKVATSKKVAEELQQPDDNQEEQDVKEQGKQPASSPHDPAVPFAAHPQIEFDIEGPNDHAVPGALSKVISPLSLVNLFYTYTDEHPFHIKRVDDYYAGLNSNLSHIDLLLQIHAATAHDEELLSPETNKTQANCAFVKHGMGSLNDKYPDAYHAYLDGCTIVCNIVPAYWQPLAGLMHGVQQETGLAYMANMYLTPRASQGFVEHTDNKDGLIVQTDGRKEWVLKNTKFPMPLRHQAVHMHVLRGSRWLVDRGSGLRARLRRTRRRSPC</sequence>
<dbReference type="RefSeq" id="XP_004991597.1">
    <property type="nucleotide sequence ID" value="XM_004991540.1"/>
</dbReference>
<dbReference type="Pfam" id="PF08007">
    <property type="entry name" value="JmjC_2"/>
    <property type="match status" value="1"/>
</dbReference>
<accession>F2UGC6</accession>
<feature type="region of interest" description="Disordered" evidence="1">
    <location>
        <begin position="1"/>
        <end position="37"/>
    </location>
</feature>
<proteinExistence type="predicted"/>
<keyword evidence="2" id="KW-0812">Transmembrane</keyword>
<dbReference type="InParanoid" id="F2UGC6"/>
<feature type="transmembrane region" description="Helical" evidence="2">
    <location>
        <begin position="40"/>
        <end position="61"/>
    </location>
</feature>
<reference evidence="4" key="1">
    <citation type="submission" date="2009-08" db="EMBL/GenBank/DDBJ databases">
        <title>Annotation of Salpingoeca rosetta.</title>
        <authorList>
            <consortium name="The Broad Institute Genome Sequencing Platform"/>
            <person name="Russ C."/>
            <person name="Cuomo C."/>
            <person name="Burger G."/>
            <person name="Gray M.W."/>
            <person name="Holland P.W.H."/>
            <person name="King N."/>
            <person name="Lang F.B.F."/>
            <person name="Roger A.J."/>
            <person name="Ruiz-Trillo I."/>
            <person name="Young S.K."/>
            <person name="Zeng Q."/>
            <person name="Gargeya S."/>
            <person name="Alvarado L."/>
            <person name="Berlin A."/>
            <person name="Chapman S.B."/>
            <person name="Chen Z."/>
            <person name="Freedman E."/>
            <person name="Gellesch M."/>
            <person name="Goldberg J."/>
            <person name="Griggs A."/>
            <person name="Gujja S."/>
            <person name="Heilman E."/>
            <person name="Heiman D."/>
            <person name="Howarth C."/>
            <person name="Mehta T."/>
            <person name="Neiman D."/>
            <person name="Pearson M."/>
            <person name="Roberts A."/>
            <person name="Saif S."/>
            <person name="Shea T."/>
            <person name="Shenoy N."/>
            <person name="Sisk P."/>
            <person name="Stolte C."/>
            <person name="Sykes S."/>
            <person name="White J."/>
            <person name="Yandava C."/>
            <person name="Haas B."/>
            <person name="Nusbaum C."/>
            <person name="Birren B."/>
        </authorList>
    </citation>
    <scope>NUCLEOTIDE SEQUENCE [LARGE SCALE GENOMIC DNA]</scope>
    <source>
        <strain evidence="4">ATCC 50818</strain>
    </source>
</reference>
<dbReference type="OrthoDB" id="425950at2759"/>
<protein>
    <recommendedName>
        <fullName evidence="3">JmjC domain-containing protein</fullName>
    </recommendedName>
</protein>
<gene>
    <name evidence="4" type="ORF">PTSG_07795</name>
</gene>
<feature type="compositionally biased region" description="Low complexity" evidence="1">
    <location>
        <begin position="82"/>
        <end position="107"/>
    </location>
</feature>
<dbReference type="Proteomes" id="UP000007799">
    <property type="component" value="Unassembled WGS sequence"/>
</dbReference>
<evidence type="ECO:0000259" key="3">
    <source>
        <dbReference type="Pfam" id="PF08007"/>
    </source>
</evidence>
<name>F2UGC6_SALR5</name>
<feature type="compositionally biased region" description="Pro residues" evidence="1">
    <location>
        <begin position="66"/>
        <end position="81"/>
    </location>
</feature>